<keyword evidence="3" id="KW-0597">Phosphoprotein</keyword>
<dbReference type="InterPro" id="IPR000306">
    <property type="entry name" value="Znf_FYVE"/>
</dbReference>
<dbReference type="Gene3D" id="1.20.5.1940">
    <property type="match status" value="1"/>
</dbReference>
<feature type="compositionally biased region" description="Polar residues" evidence="10">
    <location>
        <begin position="731"/>
        <end position="740"/>
    </location>
</feature>
<evidence type="ECO:0000256" key="4">
    <source>
        <dbReference type="ARBA" id="ARBA00022723"/>
    </source>
</evidence>
<dbReference type="OMA" id="DQQCSAK"/>
<comment type="function">
    <text evidence="7">Essential role in endosome membrane invagination and formation of multivesicular bodies, MVBs. Required during gastrulation and appears to regulate early embryonic signaling pathways. Inhibits tyrosine kinase receptor signaling by promoting degradation of the tyrosine-phosphorylated, active receptor, potentially by sorting activated receptors into MVBs. The MVBs are then trafficked to the lysosome where their contents are degraded.</text>
</comment>
<dbReference type="InterPro" id="IPR003903">
    <property type="entry name" value="UIM_dom"/>
</dbReference>
<protein>
    <recommendedName>
        <fullName evidence="1 7">Hepatocyte growth factor-regulated tyrosine kinase substrate</fullName>
    </recommendedName>
</protein>
<dbReference type="PANTHER" id="PTHR46275">
    <property type="entry name" value="HEPATOCYTE GROWTH FACTOR-REGULATED TYROSINE KINASE SUBSTRATE"/>
    <property type="match status" value="1"/>
</dbReference>
<dbReference type="SUPFAM" id="SSF48464">
    <property type="entry name" value="ENTH/VHS domain"/>
    <property type="match status" value="1"/>
</dbReference>
<dbReference type="GO" id="GO:0043130">
    <property type="term" value="F:ubiquitin binding"/>
    <property type="evidence" value="ECO:0007669"/>
    <property type="project" value="InterPro"/>
</dbReference>
<keyword evidence="14" id="KW-1185">Reference proteome</keyword>
<dbReference type="SMART" id="SM00064">
    <property type="entry name" value="FYVE"/>
    <property type="match status" value="1"/>
</dbReference>
<evidence type="ECO:0000313" key="14">
    <source>
        <dbReference type="Proteomes" id="UP000494040"/>
    </source>
</evidence>
<evidence type="ECO:0000256" key="6">
    <source>
        <dbReference type="ARBA" id="ARBA00022833"/>
    </source>
</evidence>
<feature type="domain" description="FYVE-type" evidence="11">
    <location>
        <begin position="163"/>
        <end position="223"/>
    </location>
</feature>
<dbReference type="Pfam" id="PF02809">
    <property type="entry name" value="UIM"/>
    <property type="match status" value="2"/>
</dbReference>
<dbReference type="InterPro" id="IPR017455">
    <property type="entry name" value="Znf_FYVE-rel"/>
</dbReference>
<dbReference type="Pfam" id="PF01363">
    <property type="entry name" value="FYVE"/>
    <property type="match status" value="1"/>
</dbReference>
<dbReference type="SUPFAM" id="SSF57903">
    <property type="entry name" value="FYVE/PHD zinc finger"/>
    <property type="match status" value="1"/>
</dbReference>
<dbReference type="InterPro" id="IPR017073">
    <property type="entry name" value="HGS/VPS27"/>
</dbReference>
<dbReference type="PANTHER" id="PTHR46275:SF1">
    <property type="entry name" value="HEPATOCYTE GROWTH FACTOR-REGULATED TYROSINE KINASE SUBSTRATE"/>
    <property type="match status" value="1"/>
</dbReference>
<dbReference type="InterPro" id="IPR013083">
    <property type="entry name" value="Znf_RING/FYVE/PHD"/>
</dbReference>
<feature type="domain" description="VHS" evidence="12">
    <location>
        <begin position="15"/>
        <end position="146"/>
    </location>
</feature>
<dbReference type="InterPro" id="IPR011011">
    <property type="entry name" value="Znf_FYVE_PHD"/>
</dbReference>
<dbReference type="GO" id="GO:0005938">
    <property type="term" value="C:cell cortex"/>
    <property type="evidence" value="ECO:0007669"/>
    <property type="project" value="UniProtKB-SubCell"/>
</dbReference>
<feature type="compositionally biased region" description="Pro residues" evidence="10">
    <location>
        <begin position="701"/>
        <end position="713"/>
    </location>
</feature>
<evidence type="ECO:0000256" key="8">
    <source>
        <dbReference type="PROSITE-ProRule" id="PRU00091"/>
    </source>
</evidence>
<dbReference type="Proteomes" id="UP000494040">
    <property type="component" value="Unassembled WGS sequence"/>
</dbReference>
<dbReference type="RefSeq" id="XP_014242578.1">
    <property type="nucleotide sequence ID" value="XM_014387092.2"/>
</dbReference>
<keyword evidence="4" id="KW-0479">Metal-binding</keyword>
<evidence type="ECO:0000256" key="10">
    <source>
        <dbReference type="SAM" id="MobiDB-lite"/>
    </source>
</evidence>
<dbReference type="PIRSF" id="PIRSF036956">
    <property type="entry name" value="Hrs_Vps27"/>
    <property type="match status" value="1"/>
</dbReference>
<reference evidence="13" key="1">
    <citation type="submission" date="2022-01" db="UniProtKB">
        <authorList>
            <consortium name="EnsemblMetazoa"/>
        </authorList>
    </citation>
    <scope>IDENTIFICATION</scope>
</reference>
<dbReference type="Pfam" id="PF00790">
    <property type="entry name" value="VHS"/>
    <property type="match status" value="1"/>
</dbReference>
<evidence type="ECO:0000313" key="13">
    <source>
        <dbReference type="EnsemblMetazoa" id="XP_014242578.1"/>
    </source>
</evidence>
<dbReference type="GeneID" id="106662773"/>
<keyword evidence="5 8" id="KW-0863">Zinc-finger</keyword>
<organism evidence="13 14">
    <name type="scientific">Cimex lectularius</name>
    <name type="common">Bed bug</name>
    <name type="synonym">Acanthia lectularia</name>
    <dbReference type="NCBI Taxonomy" id="79782"/>
    <lineage>
        <taxon>Eukaryota</taxon>
        <taxon>Metazoa</taxon>
        <taxon>Ecdysozoa</taxon>
        <taxon>Arthropoda</taxon>
        <taxon>Hexapoda</taxon>
        <taxon>Insecta</taxon>
        <taxon>Pterygota</taxon>
        <taxon>Neoptera</taxon>
        <taxon>Paraneoptera</taxon>
        <taxon>Hemiptera</taxon>
        <taxon>Heteroptera</taxon>
        <taxon>Panheteroptera</taxon>
        <taxon>Cimicomorpha</taxon>
        <taxon>Cimicidae</taxon>
        <taxon>Cimex</taxon>
    </lineage>
</organism>
<dbReference type="SMART" id="SM00288">
    <property type="entry name" value="VHS"/>
    <property type="match status" value="1"/>
</dbReference>
<feature type="coiled-coil region" evidence="9">
    <location>
        <begin position="449"/>
        <end position="532"/>
    </location>
</feature>
<evidence type="ECO:0000256" key="3">
    <source>
        <dbReference type="ARBA" id="ARBA00022553"/>
    </source>
</evidence>
<dbReference type="GO" id="GO:0032456">
    <property type="term" value="P:endocytic recycling"/>
    <property type="evidence" value="ECO:0007669"/>
    <property type="project" value="TreeGrafter"/>
</dbReference>
<dbReference type="SMART" id="SM00726">
    <property type="entry name" value="UIM"/>
    <property type="match status" value="2"/>
</dbReference>
<dbReference type="CDD" id="cd03569">
    <property type="entry name" value="VHS_Hrs"/>
    <property type="match status" value="1"/>
</dbReference>
<dbReference type="InterPro" id="IPR024641">
    <property type="entry name" value="HRS_helical"/>
</dbReference>
<keyword evidence="2" id="KW-0963">Cytoplasm</keyword>
<accession>A0A8I6RAW1</accession>
<evidence type="ECO:0000256" key="2">
    <source>
        <dbReference type="ARBA" id="ARBA00022490"/>
    </source>
</evidence>
<feature type="compositionally biased region" description="Polar residues" evidence="10">
    <location>
        <begin position="312"/>
        <end position="322"/>
    </location>
</feature>
<dbReference type="Pfam" id="PF12210">
    <property type="entry name" value="Hrs_helical"/>
    <property type="match status" value="1"/>
</dbReference>
<dbReference type="OrthoDB" id="957735at2759"/>
<comment type="subcellular location">
    <subcellularLocation>
        <location evidence="7">Cytoplasm</location>
        <location evidence="7">Cell cortex</location>
    </subcellularLocation>
    <subcellularLocation>
        <location evidence="7">Cytoplasm</location>
        <location evidence="7">Perinuclear region</location>
    </subcellularLocation>
</comment>
<dbReference type="InterPro" id="IPR008942">
    <property type="entry name" value="ENTH_VHS"/>
</dbReference>
<keyword evidence="9" id="KW-0175">Coiled coil</keyword>
<dbReference type="GO" id="GO:0031623">
    <property type="term" value="P:receptor internalization"/>
    <property type="evidence" value="ECO:0007669"/>
    <property type="project" value="TreeGrafter"/>
</dbReference>
<keyword evidence="6" id="KW-0862">Zinc</keyword>
<feature type="region of interest" description="Disordered" evidence="10">
    <location>
        <begin position="696"/>
        <end position="769"/>
    </location>
</feature>
<dbReference type="AlphaFoldDB" id="A0A8I6RAW1"/>
<dbReference type="GO" id="GO:0048471">
    <property type="term" value="C:perinuclear region of cytoplasm"/>
    <property type="evidence" value="ECO:0007669"/>
    <property type="project" value="UniProtKB-SubCell"/>
</dbReference>
<evidence type="ECO:0000259" key="12">
    <source>
        <dbReference type="PROSITE" id="PS50179"/>
    </source>
</evidence>
<name>A0A8I6RAW1_CIMLE</name>
<dbReference type="CDD" id="cd15720">
    <property type="entry name" value="FYVE_Hrs"/>
    <property type="match status" value="1"/>
</dbReference>
<evidence type="ECO:0000256" key="5">
    <source>
        <dbReference type="ARBA" id="ARBA00022771"/>
    </source>
</evidence>
<dbReference type="GO" id="GO:0008270">
    <property type="term" value="F:zinc ion binding"/>
    <property type="evidence" value="ECO:0007669"/>
    <property type="project" value="UniProtKB-KW"/>
</dbReference>
<dbReference type="InterPro" id="IPR002014">
    <property type="entry name" value="VHS_dom"/>
</dbReference>
<evidence type="ECO:0000256" key="1">
    <source>
        <dbReference type="ARBA" id="ARBA00015450"/>
    </source>
</evidence>
<dbReference type="EnsemblMetazoa" id="XM_014387092.2">
    <property type="protein sequence ID" value="XP_014242578.1"/>
    <property type="gene ID" value="LOC106662773"/>
</dbReference>
<dbReference type="KEGG" id="clec:106662773"/>
<dbReference type="PROSITE" id="PS50178">
    <property type="entry name" value="ZF_FYVE"/>
    <property type="match status" value="1"/>
</dbReference>
<evidence type="ECO:0000259" key="11">
    <source>
        <dbReference type="PROSITE" id="PS50178"/>
    </source>
</evidence>
<dbReference type="CDD" id="cd21387">
    <property type="entry name" value="GAT_Hrs"/>
    <property type="match status" value="1"/>
</dbReference>
<dbReference type="CTD" id="33458"/>
<dbReference type="Gene3D" id="1.25.40.90">
    <property type="match status" value="1"/>
</dbReference>
<sequence>MFGKGASFEKLMDKATSHLNIEVDWPSIIQICDLIRQGDVAPKTALASIKKRMTHANPHVIMFSLNVLESVVKNCGSPIHDEIGTKAYMETFKELIKTSQNENVINKLLELLQTWAHVFRNSPKYRSVQVISDTVNILKADGFKFPALKENDTMFLADTAPEWKEGDTCCRCRVIFGLFERKHHCRNCGYVFCSKCTSQSCTLPKFGIEKEVRVCVRCFEKVNHKLETSGKSEDLPAEYLSSPLSQQSQAPPRKSAAEIKGEEDLKMAIALSLAQAKAPPSRKTEEELKEEEDFNLAIALSQSEAEVKNKARSATVSTSRPKSYSPPPKLSISPESDPELAKYLNRSYWQHQNTEHTNASAPAQPAFTPPTNMPTQNGVEEGEMEEFVTILKSQIEMLVNRMKSNSSRGRPIANDSSVQSLFLSITAMHSRLLKYIQQQDDSRVFFEGLQDKLVQVKDAREALDALREEHKERLRREAEIAERQRQMQMAQKLDIMRKKKQEYLQYQRQLALQRIQEQEREMQMRQEQQKQQYIMGPPYGPVPPPYMPQGFDNGPIMPGRFPNPGAPPPPHNYPQFNPGRPVDPIMAQHMGVHGVPPMMGPNMMVSDTTSLPRVMMPPGHPQVPPAATMPGPPPHMSAPPHMPMAPPPPHMVPMDSQRPQMVPQLEHGPPPMGHMPPMGQAPLSQANSLNHVPQMRGGPPMGMPPMGQGPPVPQMNQPPSASQAPPLGQTVPISQVQPQLPSHILAQPTTVPDIKQEKEENTAELISFD</sequence>
<evidence type="ECO:0000256" key="7">
    <source>
        <dbReference type="PIRNR" id="PIRNR036956"/>
    </source>
</evidence>
<feature type="region of interest" description="Disordered" evidence="10">
    <location>
        <begin position="305"/>
        <end position="336"/>
    </location>
</feature>
<dbReference type="Gene3D" id="3.30.40.10">
    <property type="entry name" value="Zinc/RING finger domain, C3HC4 (zinc finger)"/>
    <property type="match status" value="1"/>
</dbReference>
<evidence type="ECO:0000256" key="9">
    <source>
        <dbReference type="SAM" id="Coils"/>
    </source>
</evidence>
<dbReference type="GO" id="GO:0005769">
    <property type="term" value="C:early endosome"/>
    <property type="evidence" value="ECO:0007669"/>
    <property type="project" value="TreeGrafter"/>
</dbReference>
<dbReference type="PROSITE" id="PS50179">
    <property type="entry name" value="VHS"/>
    <property type="match status" value="1"/>
</dbReference>
<dbReference type="GO" id="GO:0035091">
    <property type="term" value="F:phosphatidylinositol binding"/>
    <property type="evidence" value="ECO:0007669"/>
    <property type="project" value="InterPro"/>
</dbReference>
<proteinExistence type="predicted"/>